<comment type="caution">
    <text evidence="2">The sequence shown here is derived from an EMBL/GenBank/DDBJ whole genome shotgun (WGS) entry which is preliminary data.</text>
</comment>
<proteinExistence type="predicted"/>
<dbReference type="PANTHER" id="PTHR38591:SF1">
    <property type="entry name" value="BLL1000 PROTEIN"/>
    <property type="match status" value="1"/>
</dbReference>
<dbReference type="InterPro" id="IPR023374">
    <property type="entry name" value="AttH-like_dom_sf"/>
</dbReference>
<dbReference type="RefSeq" id="WP_111526897.1">
    <property type="nucleotide sequence ID" value="NZ_JBHRSG010000001.1"/>
</dbReference>
<accession>A0A328AIC3</accession>
<dbReference type="OrthoDB" id="9770826at2"/>
<gene>
    <name evidence="2" type="ORF">DJ017_00650</name>
</gene>
<evidence type="ECO:0000259" key="1">
    <source>
        <dbReference type="Pfam" id="PF07143"/>
    </source>
</evidence>
<dbReference type="PANTHER" id="PTHR38591">
    <property type="entry name" value="HYDROLASE"/>
    <property type="match status" value="1"/>
</dbReference>
<feature type="domain" description="AttH" evidence="1">
    <location>
        <begin position="195"/>
        <end position="265"/>
    </location>
</feature>
<evidence type="ECO:0000313" key="2">
    <source>
        <dbReference type="EMBL" id="RAK53144.1"/>
    </source>
</evidence>
<name>A0A328AIC3_9CAUL</name>
<dbReference type="SUPFAM" id="SSF159245">
    <property type="entry name" value="AttH-like"/>
    <property type="match status" value="1"/>
</dbReference>
<organism evidence="2 3">
    <name type="scientific">Phenylobacterium soli</name>
    <dbReference type="NCBI Taxonomy" id="2170551"/>
    <lineage>
        <taxon>Bacteria</taxon>
        <taxon>Pseudomonadati</taxon>
        <taxon>Pseudomonadota</taxon>
        <taxon>Alphaproteobacteria</taxon>
        <taxon>Caulobacterales</taxon>
        <taxon>Caulobacteraceae</taxon>
        <taxon>Phenylobacterium</taxon>
    </lineage>
</organism>
<dbReference type="EMBL" id="QFYQ01000001">
    <property type="protein sequence ID" value="RAK53144.1"/>
    <property type="molecule type" value="Genomic_DNA"/>
</dbReference>
<dbReference type="Proteomes" id="UP000249254">
    <property type="component" value="Unassembled WGS sequence"/>
</dbReference>
<sequence>MVGTMTAREALLASLDELPMNLRPPGDVEAAVRAAAERLTSPRALEVILTLLGAATSFWSKPPQTPLRFPRDHAFHPGCGPEWYWLTANMDVAGTAGAETIAFVMSMERQQPISPDVLARSGWTEAESQFLFSYACVIHTTPEGSRVYARQPNLVWPPMGGITEMGGDPFVIRCGPDILAGSVNVMPLSVLIADTARADPLIIDVTCTTDMPVESAFFLQGEDGVTPEPRPGTYYSWPQLAVSGSVTIGGQTHQVSGKGWLDHEMMYGEVPPLHPLVPPPARWSAPPGILGWTFGDFNFANGDAMVVAGFQVGPLLTELPAIYGFYLTVEDGRWKKTAVEGVIGLGALMPLTAQCMMPVSWSCALVADGPPFELTVEAKPWYVDGSFMSANLSVQGETPVGLTLSWLGASEIIPGVGYCESVGYEPPATYMARALAFLAASP</sequence>
<dbReference type="Gene3D" id="2.40.370.10">
    <property type="entry name" value="AttH-like domain"/>
    <property type="match status" value="1"/>
</dbReference>
<reference evidence="3" key="1">
    <citation type="submission" date="2018-05" db="EMBL/GenBank/DDBJ databases">
        <authorList>
            <person name="Li X."/>
        </authorList>
    </citation>
    <scope>NUCLEOTIDE SEQUENCE [LARGE SCALE GENOMIC DNA]</scope>
    <source>
        <strain evidence="3">LX32</strain>
    </source>
</reference>
<dbReference type="AlphaFoldDB" id="A0A328AIC3"/>
<dbReference type="Pfam" id="PF07143">
    <property type="entry name" value="CrtC"/>
    <property type="match status" value="1"/>
</dbReference>
<keyword evidence="3" id="KW-1185">Reference proteome</keyword>
<evidence type="ECO:0000313" key="3">
    <source>
        <dbReference type="Proteomes" id="UP000249254"/>
    </source>
</evidence>
<protein>
    <recommendedName>
        <fullName evidence="1">AttH domain-containing protein</fullName>
    </recommendedName>
</protein>
<dbReference type="InterPro" id="IPR010791">
    <property type="entry name" value="AttH_dom"/>
</dbReference>